<comment type="caution">
    <text evidence="2">The sequence shown here is derived from an EMBL/GenBank/DDBJ whole genome shotgun (WGS) entry which is preliminary data.</text>
</comment>
<dbReference type="EMBL" id="BBPI01000024">
    <property type="protein sequence ID" value="GAM00183.1"/>
    <property type="molecule type" value="Genomic_DNA"/>
</dbReference>
<name>A0A0A1W4A3_9SPHN</name>
<dbReference type="Proteomes" id="UP000032305">
    <property type="component" value="Unassembled WGS sequence"/>
</dbReference>
<sequence length="209" mass="23361">MPGRYFMSRGRARVVRVFALLCFLIAGVGAATLPAMLVGPQWQAFMIDCNDGCRPKPQPLDQLSPEVRHVIASLPKAPERMTAAMAEPYWWWRLFGIQMLDILPFALLFFSVGMALWSFGNRQEHRDWRGIRWLQRATAVAIVMAIVEPLAQVLRDAVFLGAITDVGAFSYLIDFTQIIERLLFAGAAWAAIWALAAGLRARGDLAEIV</sequence>
<keyword evidence="1" id="KW-0812">Transmembrane</keyword>
<gene>
    <name evidence="2" type="ORF">SP5_024_00120</name>
</gene>
<dbReference type="AlphaFoldDB" id="A0A0A1W4A3"/>
<keyword evidence="3" id="KW-1185">Reference proteome</keyword>
<dbReference type="eggNOG" id="ENOG5030RQU">
    <property type="taxonomic scope" value="Bacteria"/>
</dbReference>
<keyword evidence="1" id="KW-1133">Transmembrane helix</keyword>
<feature type="transmembrane region" description="Helical" evidence="1">
    <location>
        <begin position="133"/>
        <end position="151"/>
    </location>
</feature>
<proteinExistence type="predicted"/>
<keyword evidence="1" id="KW-0472">Membrane</keyword>
<feature type="transmembrane region" description="Helical" evidence="1">
    <location>
        <begin position="90"/>
        <end position="112"/>
    </location>
</feature>
<feature type="transmembrane region" description="Helical" evidence="1">
    <location>
        <begin position="182"/>
        <end position="201"/>
    </location>
</feature>
<evidence type="ECO:0000256" key="1">
    <source>
        <dbReference type="SAM" id="Phobius"/>
    </source>
</evidence>
<evidence type="ECO:0000313" key="3">
    <source>
        <dbReference type="Proteomes" id="UP000032305"/>
    </source>
</evidence>
<protein>
    <recommendedName>
        <fullName evidence="4">DUF2975 domain-containing protein</fullName>
    </recommendedName>
</protein>
<organism evidence="2 3">
    <name type="scientific">Sphingomonas parapaucimobilis NBRC 15100</name>
    <dbReference type="NCBI Taxonomy" id="1219049"/>
    <lineage>
        <taxon>Bacteria</taxon>
        <taxon>Pseudomonadati</taxon>
        <taxon>Pseudomonadota</taxon>
        <taxon>Alphaproteobacteria</taxon>
        <taxon>Sphingomonadales</taxon>
        <taxon>Sphingomonadaceae</taxon>
        <taxon>Sphingomonas</taxon>
    </lineage>
</organism>
<reference evidence="2 3" key="1">
    <citation type="submission" date="2014-11" db="EMBL/GenBank/DDBJ databases">
        <title>Whole genome shotgun sequence of Sphingomonas parapaucimobilis NBRC 15100.</title>
        <authorList>
            <person name="Katano-Makiyama Y."/>
            <person name="Hosoyama A."/>
            <person name="Hashimoto M."/>
            <person name="Hosoyama Y."/>
            <person name="Noguchi M."/>
            <person name="Numata M."/>
            <person name="Tsuchikane K."/>
            <person name="Hirakata S."/>
            <person name="Uohara A."/>
            <person name="Shimodaira J."/>
            <person name="Ohji S."/>
            <person name="Ichikawa N."/>
            <person name="Kimura A."/>
            <person name="Yamazoe A."/>
            <person name="Fujita N."/>
        </authorList>
    </citation>
    <scope>NUCLEOTIDE SEQUENCE [LARGE SCALE GENOMIC DNA]</scope>
    <source>
        <strain evidence="2 3">NBRC 15100</strain>
    </source>
</reference>
<evidence type="ECO:0008006" key="4">
    <source>
        <dbReference type="Google" id="ProtNLM"/>
    </source>
</evidence>
<accession>A0A0A1W4A3</accession>
<evidence type="ECO:0000313" key="2">
    <source>
        <dbReference type="EMBL" id="GAM00183.1"/>
    </source>
</evidence>